<dbReference type="InterPro" id="IPR000888">
    <property type="entry name" value="RmlC-like"/>
</dbReference>
<dbReference type="PANTHER" id="PTHR21047:SF2">
    <property type="entry name" value="THYMIDINE DIPHOSPHO-4-KETO-RHAMNOSE 3,5-EPIMERASE"/>
    <property type="match status" value="1"/>
</dbReference>
<dbReference type="RefSeq" id="WP_346756788.1">
    <property type="nucleotide sequence ID" value="NZ_JAUJEB010000001.1"/>
</dbReference>
<sequence length="180" mass="20712">MELIDYKDFEGVKIVQQKSFVDERGSFLKAFQKKDFLPDYHIEQINFVESVEKHTLRGLHFQYGDHAESKLFRAVKGEIIALFVDLRKASGTFLKGDTFHLKDRNHAILLPRGFATGYLTLESNCEVLYLSDNMYVPGAEGGVRWNDPIINLELPVTNPVISDKDIKWDNLSREFPGIFK</sequence>
<reference evidence="8" key="1">
    <citation type="submission" date="2023-06" db="EMBL/GenBank/DDBJ databases">
        <title>Genomic of Agaribacillus aureum.</title>
        <authorList>
            <person name="Wang G."/>
        </authorList>
    </citation>
    <scope>NUCLEOTIDE SEQUENCE</scope>
    <source>
        <strain evidence="8">BMA12</strain>
    </source>
</reference>
<name>A0ABT8L190_9BACT</name>
<comment type="catalytic activity">
    <reaction evidence="1">
        <text>dTDP-4-dehydro-6-deoxy-alpha-D-glucose = dTDP-4-dehydro-beta-L-rhamnose</text>
        <dbReference type="Rhea" id="RHEA:16969"/>
        <dbReference type="ChEBI" id="CHEBI:57649"/>
        <dbReference type="ChEBI" id="CHEBI:62830"/>
        <dbReference type="EC" id="5.1.3.13"/>
    </reaction>
</comment>
<organism evidence="8 9">
    <name type="scientific">Agaribacillus aureus</name>
    <dbReference type="NCBI Taxonomy" id="3051825"/>
    <lineage>
        <taxon>Bacteria</taxon>
        <taxon>Pseudomonadati</taxon>
        <taxon>Bacteroidota</taxon>
        <taxon>Cytophagia</taxon>
        <taxon>Cytophagales</taxon>
        <taxon>Splendidivirgaceae</taxon>
        <taxon>Agaribacillus</taxon>
    </lineage>
</organism>
<evidence type="ECO:0000256" key="6">
    <source>
        <dbReference type="ARBA" id="ARBA00031424"/>
    </source>
</evidence>
<proteinExistence type="predicted"/>
<dbReference type="InterPro" id="IPR011051">
    <property type="entry name" value="RmlC_Cupin_sf"/>
</dbReference>
<dbReference type="PANTHER" id="PTHR21047">
    <property type="entry name" value="DTDP-6-DEOXY-D-GLUCOSE-3,5 EPIMERASE"/>
    <property type="match status" value="1"/>
</dbReference>
<evidence type="ECO:0000256" key="1">
    <source>
        <dbReference type="ARBA" id="ARBA00001298"/>
    </source>
</evidence>
<evidence type="ECO:0000256" key="7">
    <source>
        <dbReference type="ARBA" id="ARBA00033311"/>
    </source>
</evidence>
<dbReference type="CDD" id="cd00438">
    <property type="entry name" value="cupin_RmlC"/>
    <property type="match status" value="1"/>
</dbReference>
<comment type="caution">
    <text evidence="8">The sequence shown here is derived from an EMBL/GenBank/DDBJ whole genome shotgun (WGS) entry which is preliminary data.</text>
</comment>
<dbReference type="Proteomes" id="UP001172083">
    <property type="component" value="Unassembled WGS sequence"/>
</dbReference>
<dbReference type="SUPFAM" id="SSF51182">
    <property type="entry name" value="RmlC-like cupins"/>
    <property type="match status" value="1"/>
</dbReference>
<evidence type="ECO:0000256" key="2">
    <source>
        <dbReference type="ARBA" id="ARBA00001997"/>
    </source>
</evidence>
<evidence type="ECO:0000313" key="8">
    <source>
        <dbReference type="EMBL" id="MDN5211455.1"/>
    </source>
</evidence>
<dbReference type="EMBL" id="JAUJEB010000001">
    <property type="protein sequence ID" value="MDN5211455.1"/>
    <property type="molecule type" value="Genomic_DNA"/>
</dbReference>
<gene>
    <name evidence="8" type="ORF">QQ020_05315</name>
</gene>
<dbReference type="EC" id="5.1.3.13" evidence="3"/>
<dbReference type="Pfam" id="PF00908">
    <property type="entry name" value="dTDP_sugar_isom"/>
    <property type="match status" value="1"/>
</dbReference>
<accession>A0ABT8L190</accession>
<protein>
    <recommendedName>
        <fullName evidence="4">dTDP-4-dehydrorhamnose 3,5-epimerase</fullName>
        <ecNumber evidence="3">5.1.3.13</ecNumber>
    </recommendedName>
    <alternativeName>
        <fullName evidence="6">Thymidine diphospho-4-keto-rhamnose 3,5-epimerase</fullName>
    </alternativeName>
    <alternativeName>
        <fullName evidence="5">dTDP-4-keto-6-deoxyglucose 3,5-epimerase</fullName>
    </alternativeName>
    <alternativeName>
        <fullName evidence="7">dTDP-6-deoxy-D-xylo-4-hexulose 3,5-epimerase</fullName>
    </alternativeName>
</protein>
<keyword evidence="9" id="KW-1185">Reference proteome</keyword>
<evidence type="ECO:0000256" key="3">
    <source>
        <dbReference type="ARBA" id="ARBA00012098"/>
    </source>
</evidence>
<dbReference type="InterPro" id="IPR014710">
    <property type="entry name" value="RmlC-like_jellyroll"/>
</dbReference>
<evidence type="ECO:0000313" key="9">
    <source>
        <dbReference type="Proteomes" id="UP001172083"/>
    </source>
</evidence>
<comment type="function">
    <text evidence="2">Catalyzes the epimerization of the C3' and C5'positions of dTDP-6-deoxy-D-xylo-4-hexulose, forming dTDP-6-deoxy-L-lyxo-4-hexulose.</text>
</comment>
<evidence type="ECO:0000256" key="4">
    <source>
        <dbReference type="ARBA" id="ARBA00019595"/>
    </source>
</evidence>
<dbReference type="Gene3D" id="2.60.120.10">
    <property type="entry name" value="Jelly Rolls"/>
    <property type="match status" value="1"/>
</dbReference>
<evidence type="ECO:0000256" key="5">
    <source>
        <dbReference type="ARBA" id="ARBA00029758"/>
    </source>
</evidence>